<feature type="region of interest" description="Disordered" evidence="1">
    <location>
        <begin position="29"/>
        <end position="79"/>
    </location>
</feature>
<gene>
    <name evidence="2" type="ORF">CPB84DRAFT_1764854</name>
</gene>
<organism evidence="2 3">
    <name type="scientific">Gymnopilus junonius</name>
    <name type="common">Spectacular rustgill mushroom</name>
    <name type="synonym">Gymnopilus spectabilis subsp. junonius</name>
    <dbReference type="NCBI Taxonomy" id="109634"/>
    <lineage>
        <taxon>Eukaryota</taxon>
        <taxon>Fungi</taxon>
        <taxon>Dikarya</taxon>
        <taxon>Basidiomycota</taxon>
        <taxon>Agaricomycotina</taxon>
        <taxon>Agaricomycetes</taxon>
        <taxon>Agaricomycetidae</taxon>
        <taxon>Agaricales</taxon>
        <taxon>Agaricineae</taxon>
        <taxon>Hymenogastraceae</taxon>
        <taxon>Gymnopilus</taxon>
    </lineage>
</organism>
<evidence type="ECO:0000256" key="1">
    <source>
        <dbReference type="SAM" id="MobiDB-lite"/>
    </source>
</evidence>
<sequence length="91" mass="9769">MHPKCNPSLIIPLQSDLLAPFKDGLFHRPAAARTSGGSPARKRSSAKSQAEEPEEWTSISEQLTGSLTPRRDGGASTSLTTFCSSCKPVVW</sequence>
<dbReference type="Proteomes" id="UP000724874">
    <property type="component" value="Unassembled WGS sequence"/>
</dbReference>
<dbReference type="EMBL" id="JADNYJ010000007">
    <property type="protein sequence ID" value="KAF8910190.1"/>
    <property type="molecule type" value="Genomic_DNA"/>
</dbReference>
<feature type="compositionally biased region" description="Polar residues" evidence="1">
    <location>
        <begin position="57"/>
        <end position="67"/>
    </location>
</feature>
<name>A0A9P5TTT6_GYMJU</name>
<dbReference type="AlphaFoldDB" id="A0A9P5TTT6"/>
<proteinExistence type="predicted"/>
<protein>
    <submittedName>
        <fullName evidence="2">Uncharacterized protein</fullName>
    </submittedName>
</protein>
<evidence type="ECO:0000313" key="2">
    <source>
        <dbReference type="EMBL" id="KAF8910190.1"/>
    </source>
</evidence>
<keyword evidence="3" id="KW-1185">Reference proteome</keyword>
<accession>A0A9P5TTT6</accession>
<comment type="caution">
    <text evidence="2">The sequence shown here is derived from an EMBL/GenBank/DDBJ whole genome shotgun (WGS) entry which is preliminary data.</text>
</comment>
<reference evidence="2" key="1">
    <citation type="submission" date="2020-11" db="EMBL/GenBank/DDBJ databases">
        <authorList>
            <consortium name="DOE Joint Genome Institute"/>
            <person name="Ahrendt S."/>
            <person name="Riley R."/>
            <person name="Andreopoulos W."/>
            <person name="LaButti K."/>
            <person name="Pangilinan J."/>
            <person name="Ruiz-duenas F.J."/>
            <person name="Barrasa J.M."/>
            <person name="Sanchez-Garcia M."/>
            <person name="Camarero S."/>
            <person name="Miyauchi S."/>
            <person name="Serrano A."/>
            <person name="Linde D."/>
            <person name="Babiker R."/>
            <person name="Drula E."/>
            <person name="Ayuso-Fernandez I."/>
            <person name="Pacheco R."/>
            <person name="Padilla G."/>
            <person name="Ferreira P."/>
            <person name="Barriuso J."/>
            <person name="Kellner H."/>
            <person name="Castanera R."/>
            <person name="Alfaro M."/>
            <person name="Ramirez L."/>
            <person name="Pisabarro A.G."/>
            <person name="Kuo A."/>
            <person name="Tritt A."/>
            <person name="Lipzen A."/>
            <person name="He G."/>
            <person name="Yan M."/>
            <person name="Ng V."/>
            <person name="Cullen D."/>
            <person name="Martin F."/>
            <person name="Rosso M.-N."/>
            <person name="Henrissat B."/>
            <person name="Hibbett D."/>
            <person name="Martinez A.T."/>
            <person name="Grigoriev I.V."/>
        </authorList>
    </citation>
    <scope>NUCLEOTIDE SEQUENCE</scope>
    <source>
        <strain evidence="2">AH 44721</strain>
    </source>
</reference>
<evidence type="ECO:0000313" key="3">
    <source>
        <dbReference type="Proteomes" id="UP000724874"/>
    </source>
</evidence>